<dbReference type="GO" id="GO:0007089">
    <property type="term" value="P:traversing start control point of mitotic cell cycle"/>
    <property type="evidence" value="ECO:0007669"/>
    <property type="project" value="TreeGrafter"/>
</dbReference>
<dbReference type="EMBL" id="CAXIEN010000618">
    <property type="protein sequence ID" value="CAL1301064.1"/>
    <property type="molecule type" value="Genomic_DNA"/>
</dbReference>
<dbReference type="GO" id="GO:0031396">
    <property type="term" value="P:regulation of protein ubiquitination"/>
    <property type="evidence" value="ECO:0007669"/>
    <property type="project" value="InterPro"/>
</dbReference>
<name>A0AAV2BZJ8_9ARAC</name>
<evidence type="ECO:0000259" key="2">
    <source>
        <dbReference type="Pfam" id="PF14920"/>
    </source>
</evidence>
<organism evidence="3 4">
    <name type="scientific">Larinioides sclopetarius</name>
    <dbReference type="NCBI Taxonomy" id="280406"/>
    <lineage>
        <taxon>Eukaryota</taxon>
        <taxon>Metazoa</taxon>
        <taxon>Ecdysozoa</taxon>
        <taxon>Arthropoda</taxon>
        <taxon>Chelicerata</taxon>
        <taxon>Arachnida</taxon>
        <taxon>Araneae</taxon>
        <taxon>Araneomorphae</taxon>
        <taxon>Entelegynae</taxon>
        <taxon>Araneoidea</taxon>
        <taxon>Araneidae</taxon>
        <taxon>Larinioides</taxon>
    </lineage>
</organism>
<evidence type="ECO:0000313" key="4">
    <source>
        <dbReference type="Proteomes" id="UP001497382"/>
    </source>
</evidence>
<protein>
    <recommendedName>
        <fullName evidence="2">MDN2-binding protein C-terminal domain-containing protein</fullName>
    </recommendedName>
</protein>
<feature type="region of interest" description="Disordered" evidence="1">
    <location>
        <begin position="671"/>
        <end position="752"/>
    </location>
</feature>
<proteinExistence type="predicted"/>
<dbReference type="Pfam" id="PF14920">
    <property type="entry name" value="MTBP_C"/>
    <property type="match status" value="1"/>
</dbReference>
<dbReference type="InterPro" id="IPR029418">
    <property type="entry name" value="MTBP_C"/>
</dbReference>
<dbReference type="GO" id="GO:0000776">
    <property type="term" value="C:kinetochore"/>
    <property type="evidence" value="ECO:0007669"/>
    <property type="project" value="TreeGrafter"/>
</dbReference>
<dbReference type="PANTHER" id="PTHR14382">
    <property type="entry name" value="MDM2-BINDING PROTEIN"/>
    <property type="match status" value="1"/>
</dbReference>
<keyword evidence="4" id="KW-1185">Reference proteome</keyword>
<feature type="compositionally biased region" description="Low complexity" evidence="1">
    <location>
        <begin position="714"/>
        <end position="749"/>
    </location>
</feature>
<comment type="caution">
    <text evidence="3">The sequence shown here is derived from an EMBL/GenBank/DDBJ whole genome shotgun (WGS) entry which is preliminary data.</text>
</comment>
<dbReference type="InterPro" id="IPR039061">
    <property type="entry name" value="MTBP"/>
</dbReference>
<accession>A0AAV2BZJ8</accession>
<dbReference type="PANTHER" id="PTHR14382:SF1">
    <property type="entry name" value="MDM2-BINDING PROTEIN"/>
    <property type="match status" value="1"/>
</dbReference>
<evidence type="ECO:0000313" key="3">
    <source>
        <dbReference type="EMBL" id="CAL1301064.1"/>
    </source>
</evidence>
<evidence type="ECO:0000256" key="1">
    <source>
        <dbReference type="SAM" id="MobiDB-lite"/>
    </source>
</evidence>
<gene>
    <name evidence="3" type="ORF">LARSCL_LOCUS22300</name>
</gene>
<sequence length="831" mass="94646">MEHYFLYICYGTPTSEEKSVIVNFILSQNKNSYSVEGFPLQFLKCSSLYFSALNSYLNAEENIEWNFKDSEIALDGFILNLIQNIPKENEIDCQDKSQILASHIHWLADQLPSCGTYKLDIILHCDVLRNFSLSEDVEFASSLYRLYKWHGAHATIFMPEESDDLNIKKWCEIIDAEFLESSTNPSLGPILWRGNLRFLHPNQTQCLSVYPGFQLRLDMNESEIPLESSVLTDNELSNFNHLIVSPEISLVDECDFATIPVYLFLPVSFRLSLSLPNLFNEKSTKLVQSLVEKKGVAFIVQMGYSFVNNKPKRDRLLSTTKWHKMISSGDIKFPDICLPTLENYITFAITKSSISGNIIAFPLRDSANLNAELSFLSIDASNVKENSNFKYETDSSADYADVKLPYLDDKLSYSLMNKINFLRRTKNDTCDGNKNNLNMDLQSYLLMLQKIAVKQSASCSLFADVNLYNMSHDQIDPADWPERVHLLQKQLQVEENKQNILPYFLHNLTPQKNESNVCLSSEDVGKYFQSSGESKDRVHTVPVSQLNNKEKHVNVDLETVLNSRWPEVIKYRYLDLYYNVDKQAEEKESVGNNMVQLYVQYDTATSCNQQQLNPNTSIIVRTSAPAPRQKWRSPLKQRPIPKISQNLVYKTYIDSSQALATKSKNASLVVPPTGASNKIQKPGRRQLTKKAALPVRCSPRKKKAEIYSVKSKKPNPNLPKLSSAMTTSSTSRQKQSSSAAKSNLSQQKQNISLTPEEEIAKKKLRVAVASALEKNAIHEENALFRPCFKKLFTICQAFVKDIPRNKGSTSQYMQKIADAHVKQVIEFEKQK</sequence>
<dbReference type="Proteomes" id="UP001497382">
    <property type="component" value="Unassembled WGS sequence"/>
</dbReference>
<feature type="domain" description="MDN2-binding protein C-terminal" evidence="2">
    <location>
        <begin position="558"/>
        <end position="825"/>
    </location>
</feature>
<reference evidence="3 4" key="1">
    <citation type="submission" date="2024-04" db="EMBL/GenBank/DDBJ databases">
        <authorList>
            <person name="Rising A."/>
            <person name="Reimegard J."/>
            <person name="Sonavane S."/>
            <person name="Akerstrom W."/>
            <person name="Nylinder S."/>
            <person name="Hedman E."/>
            <person name="Kallberg Y."/>
        </authorList>
    </citation>
    <scope>NUCLEOTIDE SEQUENCE [LARGE SCALE GENOMIC DNA]</scope>
</reference>
<dbReference type="GO" id="GO:0034501">
    <property type="term" value="P:protein localization to kinetochore"/>
    <property type="evidence" value="ECO:0007669"/>
    <property type="project" value="TreeGrafter"/>
</dbReference>
<dbReference type="AlphaFoldDB" id="A0AAV2BZJ8"/>